<evidence type="ECO:0000313" key="2">
    <source>
        <dbReference type="Proteomes" id="UP000245535"/>
    </source>
</evidence>
<gene>
    <name evidence="1" type="ORF">BC781_102213</name>
</gene>
<sequence length="322" mass="37639">MEYRFNKYDFKRYLLENMPGARIDELIFWKNNIPVPLDLVYRIFEERNALVRLYLDHLSAILFYWKSQTNEDVAIGIASQPCKKKDDEVGGISNILARYFEDQEIRGTINNIREVLGQSSYKPELEGILKALRHDGKKYKRIYFPLSVKKKLVEYSPELVKVVGVSNNDMFGNVVADHLKIYRSGFSDGFYSIFNKLLDFQILFQTEGSLEEVKNTEMSMDLPDLGCDIPKNASILFNEEDSTVAWEPIYDQNRIKSQLCLKHDFISHYKNDPEALNAIAQLAQAYSEIEMKTFKKKDKRFMEDIRSDISRQLRIYVEELMG</sequence>
<name>A0A315ZCW2_SEDFL</name>
<accession>A0A315ZCW2</accession>
<dbReference type="RefSeq" id="WP_109616801.1">
    <property type="nucleotide sequence ID" value="NZ_QGDO01000002.1"/>
</dbReference>
<protein>
    <submittedName>
        <fullName evidence="1">Uncharacterized protein</fullName>
    </submittedName>
</protein>
<dbReference type="OrthoDB" id="5891321at2"/>
<keyword evidence="2" id="KW-1185">Reference proteome</keyword>
<organism evidence="1 2">
    <name type="scientific">Sediminitomix flava</name>
    <dbReference type="NCBI Taxonomy" id="379075"/>
    <lineage>
        <taxon>Bacteria</taxon>
        <taxon>Pseudomonadati</taxon>
        <taxon>Bacteroidota</taxon>
        <taxon>Cytophagia</taxon>
        <taxon>Cytophagales</taxon>
        <taxon>Flammeovirgaceae</taxon>
        <taxon>Sediminitomix</taxon>
    </lineage>
</organism>
<dbReference type="AlphaFoldDB" id="A0A315ZCW2"/>
<proteinExistence type="predicted"/>
<dbReference type="Proteomes" id="UP000245535">
    <property type="component" value="Unassembled WGS sequence"/>
</dbReference>
<comment type="caution">
    <text evidence="1">The sequence shown here is derived from an EMBL/GenBank/DDBJ whole genome shotgun (WGS) entry which is preliminary data.</text>
</comment>
<reference evidence="1 2" key="1">
    <citation type="submission" date="2018-03" db="EMBL/GenBank/DDBJ databases">
        <title>Genomic Encyclopedia of Archaeal and Bacterial Type Strains, Phase II (KMG-II): from individual species to whole genera.</title>
        <authorList>
            <person name="Goeker M."/>
        </authorList>
    </citation>
    <scope>NUCLEOTIDE SEQUENCE [LARGE SCALE GENOMIC DNA]</scope>
    <source>
        <strain evidence="1 2">DSM 28229</strain>
    </source>
</reference>
<dbReference type="EMBL" id="QGDO01000002">
    <property type="protein sequence ID" value="PWJ42668.1"/>
    <property type="molecule type" value="Genomic_DNA"/>
</dbReference>
<evidence type="ECO:0000313" key="1">
    <source>
        <dbReference type="EMBL" id="PWJ42668.1"/>
    </source>
</evidence>